<comment type="caution">
    <text evidence="1">The sequence shown here is derived from an EMBL/GenBank/DDBJ whole genome shotgun (WGS) entry which is preliminary data.</text>
</comment>
<dbReference type="EMBL" id="RSCL01000021">
    <property type="protein sequence ID" value="RUT01126.1"/>
    <property type="molecule type" value="Genomic_DNA"/>
</dbReference>
<dbReference type="AlphaFoldDB" id="A0A3S1C6G4"/>
<keyword evidence="2" id="KW-1185">Reference proteome</keyword>
<accession>A0A3S1C6G4</accession>
<dbReference type="Proteomes" id="UP000271624">
    <property type="component" value="Unassembled WGS sequence"/>
</dbReference>
<evidence type="ECO:0000313" key="1">
    <source>
        <dbReference type="EMBL" id="RUT01126.1"/>
    </source>
</evidence>
<evidence type="ECO:0008006" key="3">
    <source>
        <dbReference type="Google" id="ProtNLM"/>
    </source>
</evidence>
<dbReference type="RefSeq" id="WP_127085247.1">
    <property type="nucleotide sequence ID" value="NZ_RSCL01000021.1"/>
</dbReference>
<name>A0A3S1C6G4_9CYAN</name>
<sequence>MLTNVYQKQSQPKYRKNQKVSFIGGMGKVLNYHQDSGSWTYFVEMEMGPLPEMGRVGPETTVLLYETEIEGYVIYKNLQSESNNIA</sequence>
<gene>
    <name evidence="1" type="ORF">DSM106972_071320</name>
</gene>
<organism evidence="1 2">
    <name type="scientific">Dulcicalothrix desertica PCC 7102</name>
    <dbReference type="NCBI Taxonomy" id="232991"/>
    <lineage>
        <taxon>Bacteria</taxon>
        <taxon>Bacillati</taxon>
        <taxon>Cyanobacteriota</taxon>
        <taxon>Cyanophyceae</taxon>
        <taxon>Nostocales</taxon>
        <taxon>Calotrichaceae</taxon>
        <taxon>Dulcicalothrix</taxon>
    </lineage>
</organism>
<proteinExistence type="predicted"/>
<reference evidence="1" key="2">
    <citation type="journal article" date="2019" name="Genome Biol. Evol.">
        <title>Day and night: Metabolic profiles and evolutionary relationships of six axenic non-marine cyanobacteria.</title>
        <authorList>
            <person name="Will S.E."/>
            <person name="Henke P."/>
            <person name="Boedeker C."/>
            <person name="Huang S."/>
            <person name="Brinkmann H."/>
            <person name="Rohde M."/>
            <person name="Jarek M."/>
            <person name="Friedl T."/>
            <person name="Seufert S."/>
            <person name="Schumacher M."/>
            <person name="Overmann J."/>
            <person name="Neumann-Schaal M."/>
            <person name="Petersen J."/>
        </authorList>
    </citation>
    <scope>NUCLEOTIDE SEQUENCE [LARGE SCALE GENOMIC DNA]</scope>
    <source>
        <strain evidence="1">PCC 7102</strain>
    </source>
</reference>
<dbReference type="OrthoDB" id="532730at2"/>
<protein>
    <recommendedName>
        <fullName evidence="3">DUF4178 domain-containing protein</fullName>
    </recommendedName>
</protein>
<reference evidence="1" key="1">
    <citation type="submission" date="2018-12" db="EMBL/GenBank/DDBJ databases">
        <authorList>
            <person name="Will S."/>
            <person name="Neumann-Schaal M."/>
            <person name="Henke P."/>
        </authorList>
    </citation>
    <scope>NUCLEOTIDE SEQUENCE</scope>
    <source>
        <strain evidence="1">PCC 7102</strain>
    </source>
</reference>
<evidence type="ECO:0000313" key="2">
    <source>
        <dbReference type="Proteomes" id="UP000271624"/>
    </source>
</evidence>